<accession>A0AAD9JR96</accession>
<protein>
    <submittedName>
        <fullName evidence="1">Uncharacterized protein</fullName>
    </submittedName>
</protein>
<evidence type="ECO:0000313" key="2">
    <source>
        <dbReference type="Proteomes" id="UP001208570"/>
    </source>
</evidence>
<dbReference type="SUPFAM" id="SSF52047">
    <property type="entry name" value="RNI-like"/>
    <property type="match status" value="1"/>
</dbReference>
<dbReference type="PANTHER" id="PTHR20933">
    <property type="entry name" value="F-BOX ONLY PROTEIN 33"/>
    <property type="match status" value="1"/>
</dbReference>
<dbReference type="GO" id="GO:0031398">
    <property type="term" value="P:positive regulation of protein ubiquitination"/>
    <property type="evidence" value="ECO:0007669"/>
    <property type="project" value="TreeGrafter"/>
</dbReference>
<sequence length="418" mass="47794">MPSGITMPASLWRKVDFKFKYGSRKRARFLTDVVGRFVKEACIEFNSKCYVDVKDCLTLLQEFGRNGNMEKLVLKPASFQVSWPEHEVGRPFQKNMLDLYIEAIDDIIRNSRSLRQLSLGCIPEFIDHADQIIQLLEERQFSSLECLHIASVKEDPDSYGLLDLSVHPFCGFKNLHTLSLDYDYLTSELLMQFINVKGKVPLEKLILHVHGLEPGREKIPNLLWDRMVKANPDLAVTLSLVHSIDGCENLFDILRPAMPLVHFRMLFCQILDVNCINFMSRYMSGRLESLCIMDGLDQGKPVDYESISDEDPFVMLAWKCPNLQHFTLIGYRISMENIVAIARLRGTQLKSFSIPNCCISPFEEWEEKVASSRLLSEVSISLAQPWQPVPDEDLPLAVLDPFADAELAYLDLLLQDQA</sequence>
<organism evidence="1 2">
    <name type="scientific">Paralvinella palmiformis</name>
    <dbReference type="NCBI Taxonomy" id="53620"/>
    <lineage>
        <taxon>Eukaryota</taxon>
        <taxon>Metazoa</taxon>
        <taxon>Spiralia</taxon>
        <taxon>Lophotrochozoa</taxon>
        <taxon>Annelida</taxon>
        <taxon>Polychaeta</taxon>
        <taxon>Sedentaria</taxon>
        <taxon>Canalipalpata</taxon>
        <taxon>Terebellida</taxon>
        <taxon>Terebelliformia</taxon>
        <taxon>Alvinellidae</taxon>
        <taxon>Paralvinella</taxon>
    </lineage>
</organism>
<dbReference type="AlphaFoldDB" id="A0AAD9JR96"/>
<name>A0AAD9JR96_9ANNE</name>
<gene>
    <name evidence="1" type="ORF">LSH36_180g01052</name>
</gene>
<dbReference type="Gene3D" id="3.80.10.10">
    <property type="entry name" value="Ribonuclease Inhibitor"/>
    <property type="match status" value="1"/>
</dbReference>
<dbReference type="PANTHER" id="PTHR20933:SF3">
    <property type="entry name" value="F-BOX ONLY PROTEIN 33"/>
    <property type="match status" value="1"/>
</dbReference>
<proteinExistence type="predicted"/>
<dbReference type="InterPro" id="IPR032675">
    <property type="entry name" value="LRR_dom_sf"/>
</dbReference>
<dbReference type="EMBL" id="JAODUP010000180">
    <property type="protein sequence ID" value="KAK2157954.1"/>
    <property type="molecule type" value="Genomic_DNA"/>
</dbReference>
<dbReference type="Proteomes" id="UP001208570">
    <property type="component" value="Unassembled WGS sequence"/>
</dbReference>
<reference evidence="1" key="1">
    <citation type="journal article" date="2023" name="Mol. Biol. Evol.">
        <title>Third-Generation Sequencing Reveals the Adaptive Role of the Epigenome in Three Deep-Sea Polychaetes.</title>
        <authorList>
            <person name="Perez M."/>
            <person name="Aroh O."/>
            <person name="Sun Y."/>
            <person name="Lan Y."/>
            <person name="Juniper S.K."/>
            <person name="Young C.R."/>
            <person name="Angers B."/>
            <person name="Qian P.Y."/>
        </authorList>
    </citation>
    <scope>NUCLEOTIDE SEQUENCE</scope>
    <source>
        <strain evidence="1">P08H-3</strain>
    </source>
</reference>
<evidence type="ECO:0000313" key="1">
    <source>
        <dbReference type="EMBL" id="KAK2157954.1"/>
    </source>
</evidence>
<keyword evidence="2" id="KW-1185">Reference proteome</keyword>
<comment type="caution">
    <text evidence="1">The sequence shown here is derived from an EMBL/GenBank/DDBJ whole genome shotgun (WGS) entry which is preliminary data.</text>
</comment>